<feature type="coiled-coil region" evidence="1">
    <location>
        <begin position="297"/>
        <end position="324"/>
    </location>
</feature>
<dbReference type="SUPFAM" id="SSF52540">
    <property type="entry name" value="P-loop containing nucleoside triphosphate hydrolases"/>
    <property type="match status" value="1"/>
</dbReference>
<dbReference type="PANTHER" id="PTHR30121">
    <property type="entry name" value="UNCHARACTERIZED PROTEIN YJGR-RELATED"/>
    <property type="match status" value="1"/>
</dbReference>
<dbReference type="InterPro" id="IPR027417">
    <property type="entry name" value="P-loop_NTPase"/>
</dbReference>
<evidence type="ECO:0000313" key="3">
    <source>
        <dbReference type="Proteomes" id="UP000430692"/>
    </source>
</evidence>
<keyword evidence="1" id="KW-0175">Coiled coil</keyword>
<dbReference type="EMBL" id="WUUL01000015">
    <property type="protein sequence ID" value="MXQ55523.1"/>
    <property type="molecule type" value="Genomic_DNA"/>
</dbReference>
<dbReference type="PIRSF" id="PIRSF015040">
    <property type="entry name" value="ATPase_SAG2001_prd"/>
    <property type="match status" value="1"/>
</dbReference>
<dbReference type="Pfam" id="PF12846">
    <property type="entry name" value="AAA_10"/>
    <property type="match status" value="1"/>
</dbReference>
<gene>
    <name evidence="2" type="ORF">GSM42_17720</name>
</gene>
<dbReference type="InterPro" id="IPR016628">
    <property type="entry name" value="ATPase_SAG2001_prd"/>
</dbReference>
<dbReference type="RefSeq" id="WP_160802876.1">
    <property type="nucleotide sequence ID" value="NZ_WUUL01000015.1"/>
</dbReference>
<proteinExistence type="predicted"/>
<dbReference type="Gene3D" id="3.40.50.300">
    <property type="entry name" value="P-loop containing nucleotide triphosphate hydrolases"/>
    <property type="match status" value="2"/>
</dbReference>
<evidence type="ECO:0000313" key="2">
    <source>
        <dbReference type="EMBL" id="MXQ55523.1"/>
    </source>
</evidence>
<dbReference type="PANTHER" id="PTHR30121:SF6">
    <property type="entry name" value="SLR6007 PROTEIN"/>
    <property type="match status" value="1"/>
</dbReference>
<organism evidence="2 3">
    <name type="scientific">Shimazuella alba</name>
    <dbReference type="NCBI Taxonomy" id="2690964"/>
    <lineage>
        <taxon>Bacteria</taxon>
        <taxon>Bacillati</taxon>
        <taxon>Bacillota</taxon>
        <taxon>Bacilli</taxon>
        <taxon>Bacillales</taxon>
        <taxon>Thermoactinomycetaceae</taxon>
        <taxon>Shimazuella</taxon>
    </lineage>
</organism>
<dbReference type="Proteomes" id="UP000430692">
    <property type="component" value="Unassembled WGS sequence"/>
</dbReference>
<sequence>MSTFPFPLKYFEKNIVFAQDGTVTAYYELAGYTYDYLKVDDKLSLHGKLEAFYWNMNVDIHSLMIPVSQDLEEKKLFMKQSLASNLLQAGEDHIQASVNHLKEKELNQYRFFIGIKLKETQVSGLSLLKEMSYAWKDFRRYLLNSSGTDYPEILEEEMLAYQIQEETIFSRLNGFLSVQRLKTSELEWLIRRGFYRGIGDPPGRYQWKPKAIPVEVKGKKAIRPTRDILTLTEGRFDGSGGRQLVVEQFVSGKPRLGYMAFLTISHIPDKAPFPGTEWLYSLGKLPFPVEASVRTETIEYRKALSQVQNKKKELKAEDEHATESGEATSFHILNSRQEALELENNLRVDKFPLLTTSIVLCVSAKSKDELQLRIQLVKDLYSEMLVQIEIPYGDQWRGFNEFLPGSKRYITDYIHHMDPTAAAASMLGAVRQLGDNQGFFIGMSKNLPVFFEHDRGPKDKKLSTTASAAFIGSLGAGKSLGANLLAYQALLKGSKVLIFDPKDERAHWPDVLPELAPITNTITLRSGEADRGKLDPLMGAKTQSDKFAAAETAKRILQFLARAADGTYEAIVLGKVVDQVIKADNPSMTMVLEVLIEGVQKLPEKRQDSLEEIIDVLGYLATSGQGQLLFGDGTQEAIDLSKPLTILQIEDLQLPEESQTDFGRMGIALLMAISDFSRRFSNQSSDQFKMVLFDESWRLAKVREGRTILEELVRTGRSKNAAIYLISQNAKDMLGEEIRSNLGCRFVFRCRDNKEAEAACHILGIEANESNIQKVRNLPTGTCLMSDLEKRVNELEICIMEDRLLQAFDTRPGSKKLHIETKTMKV</sequence>
<keyword evidence="3" id="KW-1185">Reference proteome</keyword>
<dbReference type="InterPro" id="IPR051162">
    <property type="entry name" value="T4SS_component"/>
</dbReference>
<evidence type="ECO:0008006" key="4">
    <source>
        <dbReference type="Google" id="ProtNLM"/>
    </source>
</evidence>
<name>A0A6I4VXE0_9BACL</name>
<dbReference type="AlphaFoldDB" id="A0A6I4VXE0"/>
<protein>
    <recommendedName>
        <fullName evidence="4">AAA-like domain-containing protein</fullName>
    </recommendedName>
</protein>
<reference evidence="2 3" key="1">
    <citation type="submission" date="2019-12" db="EMBL/GenBank/DDBJ databases">
        <title>Whole-genome analyses of novel actinobacteria.</title>
        <authorList>
            <person name="Sahin N."/>
            <person name="Saygin H."/>
        </authorList>
    </citation>
    <scope>NUCLEOTIDE SEQUENCE [LARGE SCALE GENOMIC DNA]</scope>
    <source>
        <strain evidence="2 3">KC615</strain>
    </source>
</reference>
<accession>A0A6I4VXE0</accession>
<evidence type="ECO:0000256" key="1">
    <source>
        <dbReference type="SAM" id="Coils"/>
    </source>
</evidence>
<comment type="caution">
    <text evidence="2">The sequence shown here is derived from an EMBL/GenBank/DDBJ whole genome shotgun (WGS) entry which is preliminary data.</text>
</comment>